<dbReference type="FunFam" id="2.60.120.10:FF:000032">
    <property type="entry name" value="Mannose-1-phosphate guanylyltransferase/mannose-6-phosphate isomerase"/>
    <property type="match status" value="1"/>
</dbReference>
<evidence type="ECO:0000256" key="7">
    <source>
        <dbReference type="ARBA" id="ARBA00023134"/>
    </source>
</evidence>
<dbReference type="GO" id="GO:0005525">
    <property type="term" value="F:GTP binding"/>
    <property type="evidence" value="ECO:0007669"/>
    <property type="project" value="UniProtKB-KW"/>
</dbReference>
<evidence type="ECO:0000256" key="9">
    <source>
        <dbReference type="RuleBase" id="RU004190"/>
    </source>
</evidence>
<proteinExistence type="inferred from homology"/>
<dbReference type="SUPFAM" id="SSF53448">
    <property type="entry name" value="Nucleotide-diphospho-sugar transferases"/>
    <property type="match status" value="1"/>
</dbReference>
<dbReference type="Pfam" id="PF00483">
    <property type="entry name" value="NTP_transferase"/>
    <property type="match status" value="1"/>
</dbReference>
<protein>
    <recommendedName>
        <fullName evidence="3">mannose-1-phosphate guanylyltransferase</fullName>
        <ecNumber evidence="3">2.7.7.13</ecNumber>
    </recommendedName>
</protein>
<keyword evidence="13" id="KW-0413">Isomerase</keyword>
<dbReference type="InterPro" id="IPR011051">
    <property type="entry name" value="RmlC_Cupin_sf"/>
</dbReference>
<comment type="catalytic activity">
    <reaction evidence="8">
        <text>alpha-D-mannose 1-phosphate + GTP + H(+) = GDP-alpha-D-mannose + diphosphate</text>
        <dbReference type="Rhea" id="RHEA:15229"/>
        <dbReference type="ChEBI" id="CHEBI:15378"/>
        <dbReference type="ChEBI" id="CHEBI:33019"/>
        <dbReference type="ChEBI" id="CHEBI:37565"/>
        <dbReference type="ChEBI" id="CHEBI:57527"/>
        <dbReference type="ChEBI" id="CHEBI:58409"/>
        <dbReference type="EC" id="2.7.7.13"/>
    </reaction>
</comment>
<evidence type="ECO:0000259" key="11">
    <source>
        <dbReference type="Pfam" id="PF01050"/>
    </source>
</evidence>
<evidence type="ECO:0000256" key="3">
    <source>
        <dbReference type="ARBA" id="ARBA00012387"/>
    </source>
</evidence>
<evidence type="ECO:0000256" key="2">
    <source>
        <dbReference type="ARBA" id="ARBA00006115"/>
    </source>
</evidence>
<dbReference type="InterPro" id="IPR029044">
    <property type="entry name" value="Nucleotide-diphossugar_trans"/>
</dbReference>
<dbReference type="RefSeq" id="WP_104004613.1">
    <property type="nucleotide sequence ID" value="NZ_FNVQ01000004.1"/>
</dbReference>
<dbReference type="GO" id="GO:0000271">
    <property type="term" value="P:polysaccharide biosynthetic process"/>
    <property type="evidence" value="ECO:0007669"/>
    <property type="project" value="InterPro"/>
</dbReference>
<dbReference type="CDD" id="cd02213">
    <property type="entry name" value="cupin_PMI_typeII_C"/>
    <property type="match status" value="1"/>
</dbReference>
<keyword evidence="4 13" id="KW-0808">Transferase</keyword>
<accession>A0A1H6CW28</accession>
<dbReference type="Pfam" id="PF22640">
    <property type="entry name" value="ManC_GMP_beta-helix"/>
    <property type="match status" value="1"/>
</dbReference>
<reference evidence="13 14" key="1">
    <citation type="submission" date="2016-10" db="EMBL/GenBank/DDBJ databases">
        <authorList>
            <person name="de Groot N.N."/>
        </authorList>
    </citation>
    <scope>NUCLEOTIDE SEQUENCE [LARGE SCALE GENOMIC DNA]</scope>
    <source>
        <strain evidence="13 14">DSM 22012</strain>
    </source>
</reference>
<dbReference type="UniPathway" id="UPA00126">
    <property type="reaction ID" value="UER00930"/>
</dbReference>
<evidence type="ECO:0000256" key="5">
    <source>
        <dbReference type="ARBA" id="ARBA00022695"/>
    </source>
</evidence>
<dbReference type="GO" id="GO:0009298">
    <property type="term" value="P:GDP-mannose biosynthetic process"/>
    <property type="evidence" value="ECO:0007669"/>
    <property type="project" value="UniProtKB-UniPathway"/>
</dbReference>
<comment type="pathway">
    <text evidence="1">Nucleotide-sugar biosynthesis; GDP-alpha-D-mannose biosynthesis; GDP-alpha-D-mannose from alpha-D-mannose 1-phosphate (GTP route): step 1/1.</text>
</comment>
<dbReference type="CDD" id="cd02509">
    <property type="entry name" value="GDP-M1P_Guanylyltransferase"/>
    <property type="match status" value="1"/>
</dbReference>
<dbReference type="EC" id="2.7.7.13" evidence="3"/>
<feature type="domain" description="Nucleotidyl transferase" evidence="10">
    <location>
        <begin position="3"/>
        <end position="285"/>
    </location>
</feature>
<dbReference type="Proteomes" id="UP000236745">
    <property type="component" value="Unassembled WGS sequence"/>
</dbReference>
<keyword evidence="5 13" id="KW-0548">Nucleotidyltransferase</keyword>
<dbReference type="InterPro" id="IPR054566">
    <property type="entry name" value="ManC/GMP-like_b-helix"/>
</dbReference>
<dbReference type="Pfam" id="PF01050">
    <property type="entry name" value="MannoseP_isomer"/>
    <property type="match status" value="1"/>
</dbReference>
<evidence type="ECO:0000259" key="12">
    <source>
        <dbReference type="Pfam" id="PF22640"/>
    </source>
</evidence>
<dbReference type="Gene3D" id="3.90.550.10">
    <property type="entry name" value="Spore Coat Polysaccharide Biosynthesis Protein SpsA, Chain A"/>
    <property type="match status" value="1"/>
</dbReference>
<dbReference type="NCBIfam" id="TIGR01479">
    <property type="entry name" value="GMP_PMI"/>
    <property type="match status" value="1"/>
</dbReference>
<dbReference type="GO" id="GO:0004475">
    <property type="term" value="F:mannose-1-phosphate guanylyltransferase (GTP) activity"/>
    <property type="evidence" value="ECO:0007669"/>
    <property type="project" value="UniProtKB-EC"/>
</dbReference>
<evidence type="ECO:0000259" key="10">
    <source>
        <dbReference type="Pfam" id="PF00483"/>
    </source>
</evidence>
<dbReference type="InterPro" id="IPR006375">
    <property type="entry name" value="Man1P_GuaTrfase/Man6P_Isoase"/>
</dbReference>
<feature type="domain" description="MannoseP isomerase/GMP-like beta-helix" evidence="12">
    <location>
        <begin position="299"/>
        <end position="346"/>
    </location>
</feature>
<dbReference type="GO" id="GO:0016853">
    <property type="term" value="F:isomerase activity"/>
    <property type="evidence" value="ECO:0007669"/>
    <property type="project" value="UniProtKB-KW"/>
</dbReference>
<dbReference type="SUPFAM" id="SSF51182">
    <property type="entry name" value="RmlC-like cupins"/>
    <property type="match status" value="1"/>
</dbReference>
<dbReference type="OrthoDB" id="9806359at2"/>
<evidence type="ECO:0000256" key="1">
    <source>
        <dbReference type="ARBA" id="ARBA00004823"/>
    </source>
</evidence>
<keyword evidence="7" id="KW-0342">GTP-binding</keyword>
<keyword evidence="14" id="KW-1185">Reference proteome</keyword>
<dbReference type="InterPro" id="IPR051161">
    <property type="entry name" value="Mannose-6P_isomerase_type2"/>
</dbReference>
<dbReference type="EMBL" id="FNVQ01000004">
    <property type="protein sequence ID" value="SEG77202.1"/>
    <property type="molecule type" value="Genomic_DNA"/>
</dbReference>
<dbReference type="InterPro" id="IPR014710">
    <property type="entry name" value="RmlC-like_jellyroll"/>
</dbReference>
<comment type="similarity">
    <text evidence="2 9">Belongs to the mannose-6-phosphate isomerase type 2 family.</text>
</comment>
<feature type="domain" description="Mannose-6-phosphate isomerase type II C-terminal" evidence="11">
    <location>
        <begin position="350"/>
        <end position="464"/>
    </location>
</feature>
<name>A0A1H6CW28_9GAMM</name>
<dbReference type="InterPro" id="IPR001538">
    <property type="entry name" value="Man6P_isomerase-2_C"/>
</dbReference>
<evidence type="ECO:0000256" key="8">
    <source>
        <dbReference type="ARBA" id="ARBA00047343"/>
    </source>
</evidence>
<organism evidence="13 14">
    <name type="scientific">Marinobacterium lutimaris</name>
    <dbReference type="NCBI Taxonomy" id="568106"/>
    <lineage>
        <taxon>Bacteria</taxon>
        <taxon>Pseudomonadati</taxon>
        <taxon>Pseudomonadota</taxon>
        <taxon>Gammaproteobacteria</taxon>
        <taxon>Oceanospirillales</taxon>
        <taxon>Oceanospirillaceae</taxon>
        <taxon>Marinobacterium</taxon>
    </lineage>
</organism>
<dbReference type="Gene3D" id="2.60.120.10">
    <property type="entry name" value="Jelly Rolls"/>
    <property type="match status" value="1"/>
</dbReference>
<gene>
    <name evidence="13" type="ORF">SAMN05444390_104226</name>
</gene>
<evidence type="ECO:0000256" key="6">
    <source>
        <dbReference type="ARBA" id="ARBA00022741"/>
    </source>
</evidence>
<keyword evidence="6" id="KW-0547">Nucleotide-binding</keyword>
<dbReference type="InterPro" id="IPR005835">
    <property type="entry name" value="NTP_transferase_dom"/>
</dbReference>
<evidence type="ECO:0000313" key="14">
    <source>
        <dbReference type="Proteomes" id="UP000236745"/>
    </source>
</evidence>
<dbReference type="FunFam" id="3.90.550.10:FF:000046">
    <property type="entry name" value="Mannose-1-phosphate guanylyltransferase (GDP)"/>
    <property type="match status" value="1"/>
</dbReference>
<dbReference type="PANTHER" id="PTHR46390">
    <property type="entry name" value="MANNOSE-1-PHOSPHATE GUANYLYLTRANSFERASE"/>
    <property type="match status" value="1"/>
</dbReference>
<dbReference type="InterPro" id="IPR049577">
    <property type="entry name" value="GMPP_N"/>
</dbReference>
<evidence type="ECO:0000256" key="4">
    <source>
        <dbReference type="ARBA" id="ARBA00022679"/>
    </source>
</evidence>
<dbReference type="AlphaFoldDB" id="A0A1H6CW28"/>
<evidence type="ECO:0000313" key="13">
    <source>
        <dbReference type="EMBL" id="SEG77202.1"/>
    </source>
</evidence>
<sequence>MIPLVLSGGNGTRLWPISRGGFPKQFHALTGEHTLFQQTVMRLDLPNIEAPIVVCNQSHRFIVTEQLKQIGRDAQQVLLEPFGRNTAPAVALAAMRLLNAGRDELLLVLPADHVIKNQQAFAAALEQAQAAAEKGDLVLFGVPAVSPETGYGYIRTSVSEVAAAGPRPVEQFVEKPDLDTARQYVEEGCYYWNSGMFLLRCSRYLDELKQYSPDIYDTCALALSTSHEDGEFLRIDGEVFEYCPDDSIDYAVMEKTATATVVPLDAGWSDVGSWSSLWEEQDKDESGNVLRGDVQQLGCHGSYAHATDKLLTLIGLDDVVAVETKDAVLIAHKDRVQDIKAVVNGLASAGREEVNSHRQVFRPWGSYDSVDSGSRFQVKRITVKPGASLSLQKHHHRAEHWIVVSGTAHVTCDDQTMILTENQSTYIPVAAVHRLANPGKIMLEIIEVQSGSYLGEDDIERYDDVYGRAAVVGS</sequence>
<dbReference type="PANTHER" id="PTHR46390:SF1">
    <property type="entry name" value="MANNOSE-1-PHOSPHATE GUANYLYLTRANSFERASE"/>
    <property type="match status" value="1"/>
</dbReference>